<dbReference type="InterPro" id="IPR026188">
    <property type="entry name" value="Lebercilin-like"/>
</dbReference>
<feature type="compositionally biased region" description="Basic and acidic residues" evidence="4">
    <location>
        <begin position="533"/>
        <end position="543"/>
    </location>
</feature>
<dbReference type="InterPro" id="IPR028933">
    <property type="entry name" value="Lebercilin_dom"/>
</dbReference>
<dbReference type="Pfam" id="PF15619">
    <property type="entry name" value="Lebercilin"/>
    <property type="match status" value="1"/>
</dbReference>
<reference evidence="7" key="3">
    <citation type="submission" date="2019-08" db="EMBL/GenBank/DDBJ databases">
        <authorList>
            <consortium name="Photinus pyralis genome working group"/>
            <person name="Fallon T.R."/>
            <person name="Sander Lower S.E."/>
            <person name="Weng J.-K."/>
        </authorList>
    </citation>
    <scope>NUCLEOTIDE SEQUENCE</scope>
    <source>
        <strain evidence="7">1611_PpyrPB1</strain>
        <tissue evidence="7">Whole body</tissue>
    </source>
</reference>
<dbReference type="EMBL" id="VVIM01000006">
    <property type="protein sequence ID" value="KAB0798455.1"/>
    <property type="molecule type" value="Genomic_DNA"/>
</dbReference>
<reference evidence="7 8" key="2">
    <citation type="journal article" date="2018" name="Elife">
        <title>Firefly genomes illuminate parallel origins of bioluminescence in beetles.</title>
        <authorList>
            <person name="Fallon T.R."/>
            <person name="Lower S.E."/>
            <person name="Chang C.H."/>
            <person name="Bessho-Uehara M."/>
            <person name="Martin G.J."/>
            <person name="Bewick A.J."/>
            <person name="Behringer M."/>
            <person name="Debat H.J."/>
            <person name="Wong I."/>
            <person name="Day J.C."/>
            <person name="Suvorov A."/>
            <person name="Silva C.J."/>
            <person name="Stanger-Hall K.F."/>
            <person name="Hall D.W."/>
            <person name="Schmitz R.J."/>
            <person name="Nelson D.R."/>
            <person name="Lewis S.M."/>
            <person name="Shigenobu S."/>
            <person name="Bybee S.M."/>
            <person name="Larracuente A.M."/>
            <person name="Oba Y."/>
            <person name="Weng J.K."/>
        </authorList>
    </citation>
    <scope>NUCLEOTIDE SEQUENCE [LARGE SCALE GENOMIC DNA]</scope>
    <source>
        <strain evidence="7">1611_PpyrPB1</strain>
        <tissue evidence="7">Whole body</tissue>
    </source>
</reference>
<dbReference type="Proteomes" id="UP000327044">
    <property type="component" value="Unassembled WGS sequence"/>
</dbReference>
<accession>A0A1Y1MLB7</accession>
<dbReference type="InParanoid" id="A0A1Y1MLB7"/>
<dbReference type="AlphaFoldDB" id="A0A1Y1MLB7"/>
<name>A0A1Y1MLB7_PHOPY</name>
<feature type="domain" description="Lebercilin" evidence="5">
    <location>
        <begin position="55"/>
        <end position="241"/>
    </location>
</feature>
<dbReference type="GO" id="GO:0042073">
    <property type="term" value="P:intraciliary transport"/>
    <property type="evidence" value="ECO:0007669"/>
    <property type="project" value="TreeGrafter"/>
</dbReference>
<protein>
    <recommendedName>
        <fullName evidence="5">Lebercilin domain-containing protein</fullName>
    </recommendedName>
</protein>
<dbReference type="GO" id="GO:0005930">
    <property type="term" value="C:axoneme"/>
    <property type="evidence" value="ECO:0007669"/>
    <property type="project" value="TreeGrafter"/>
</dbReference>
<gene>
    <name evidence="7" type="ORF">PPYR_09448</name>
</gene>
<evidence type="ECO:0000259" key="5">
    <source>
        <dbReference type="Pfam" id="PF15619"/>
    </source>
</evidence>
<dbReference type="PANTHER" id="PTHR16650:SF6">
    <property type="entry name" value="GH21622P"/>
    <property type="match status" value="1"/>
</dbReference>
<proteinExistence type="inferred from homology"/>
<keyword evidence="2 3" id="KW-0175">Coiled coil</keyword>
<organism evidence="6">
    <name type="scientific">Photinus pyralis</name>
    <name type="common">Common eastern firefly</name>
    <name type="synonym">Lampyris pyralis</name>
    <dbReference type="NCBI Taxonomy" id="7054"/>
    <lineage>
        <taxon>Eukaryota</taxon>
        <taxon>Metazoa</taxon>
        <taxon>Ecdysozoa</taxon>
        <taxon>Arthropoda</taxon>
        <taxon>Hexapoda</taxon>
        <taxon>Insecta</taxon>
        <taxon>Pterygota</taxon>
        <taxon>Neoptera</taxon>
        <taxon>Endopterygota</taxon>
        <taxon>Coleoptera</taxon>
        <taxon>Polyphaga</taxon>
        <taxon>Elateriformia</taxon>
        <taxon>Elateroidea</taxon>
        <taxon>Lampyridae</taxon>
        <taxon>Lampyrinae</taxon>
        <taxon>Photinus</taxon>
    </lineage>
</organism>
<evidence type="ECO:0000313" key="7">
    <source>
        <dbReference type="EMBL" id="KAB0798455.1"/>
    </source>
</evidence>
<keyword evidence="8" id="KW-1185">Reference proteome</keyword>
<dbReference type="OrthoDB" id="2123794at2759"/>
<feature type="coiled-coil region" evidence="3">
    <location>
        <begin position="67"/>
        <end position="200"/>
    </location>
</feature>
<evidence type="ECO:0000256" key="3">
    <source>
        <dbReference type="SAM" id="Coils"/>
    </source>
</evidence>
<comment type="similarity">
    <text evidence="1">Belongs to the LCA5 family.</text>
</comment>
<evidence type="ECO:0000256" key="4">
    <source>
        <dbReference type="SAM" id="MobiDB-lite"/>
    </source>
</evidence>
<feature type="region of interest" description="Disordered" evidence="4">
    <location>
        <begin position="519"/>
        <end position="543"/>
    </location>
</feature>
<sequence>MANSASASSNEKSLQRRKSCDTVCSSNSSCLMQKRKQVHPLAASLGTYAPRNTSVQQRVLSARLLKLRSLQNKLNDANFHVAELQQENRALRNLQSRQDKALSRYEGTNADLPRLLKSYEEDIRVLATKNKALRKTIKDVSDQLKTKDEELANVRMQLRSLTVLTKNKHLGERQMLTDQVEDLKEKLKGSDEQINLLNRKILLESKNYKTKLNAEVMKSKQRQKELSHALSEIDRLNGLLEGSSKHGTVTEIKDHKRFSSNNRQTVSLTNLINDRMKPKLNSLMKEKLKDFENGDESELKLEPIATTETKVTFSSEVTMVSPSENIRARLSANLGKEIDHLSKSVEELSLPDEDNHFRTVKRKLSGSKLEKFPSSDIFDKKFEEVKKEQDINKRLGNCCTDIRSTVVDCSAVVKKHQEDYAQVHNETEKLLRDLHETDVLNSKLRCSKFLNADKIEIPEKDFEIANEIWENEYSFRTELIKQNGDGDGKSQSELGDDIGADKKNKLLATLRAIDNNNEIDEYSFPSPSSKSHKFSDDYFDSLK</sequence>
<evidence type="ECO:0000256" key="1">
    <source>
        <dbReference type="ARBA" id="ARBA00010229"/>
    </source>
</evidence>
<dbReference type="EMBL" id="GEZM01032292">
    <property type="protein sequence ID" value="JAV84686.1"/>
    <property type="molecule type" value="Transcribed_RNA"/>
</dbReference>
<dbReference type="PANTHER" id="PTHR16650">
    <property type="entry name" value="C21ORF13-RELATED"/>
    <property type="match status" value="1"/>
</dbReference>
<evidence type="ECO:0000313" key="8">
    <source>
        <dbReference type="Proteomes" id="UP000327044"/>
    </source>
</evidence>
<evidence type="ECO:0000256" key="2">
    <source>
        <dbReference type="ARBA" id="ARBA00023054"/>
    </source>
</evidence>
<evidence type="ECO:0000313" key="6">
    <source>
        <dbReference type="EMBL" id="JAV84686.1"/>
    </source>
</evidence>
<reference evidence="6" key="1">
    <citation type="journal article" date="2016" name="Sci. Rep.">
        <title>Molecular characterization of firefly nuptial gifts: a multi-omics approach sheds light on postcopulatory sexual selection.</title>
        <authorList>
            <person name="Al-Wathiqui N."/>
            <person name="Fallon T.R."/>
            <person name="South A."/>
            <person name="Weng J.K."/>
            <person name="Lewis S.M."/>
        </authorList>
    </citation>
    <scope>NUCLEOTIDE SEQUENCE</scope>
</reference>